<dbReference type="EMBL" id="ML738293">
    <property type="protein sequence ID" value="KAE8319794.1"/>
    <property type="molecule type" value="Genomic_DNA"/>
</dbReference>
<organism evidence="1 2">
    <name type="scientific">Aspergillus transmontanensis</name>
    <dbReference type="NCBI Taxonomy" id="1034304"/>
    <lineage>
        <taxon>Eukaryota</taxon>
        <taxon>Fungi</taxon>
        <taxon>Dikarya</taxon>
        <taxon>Ascomycota</taxon>
        <taxon>Pezizomycotina</taxon>
        <taxon>Eurotiomycetes</taxon>
        <taxon>Eurotiomycetidae</taxon>
        <taxon>Eurotiales</taxon>
        <taxon>Aspergillaceae</taxon>
        <taxon>Aspergillus</taxon>
        <taxon>Aspergillus subgen. Circumdati</taxon>
    </lineage>
</organism>
<protein>
    <submittedName>
        <fullName evidence="1">Uncharacterized protein</fullName>
    </submittedName>
</protein>
<dbReference type="AlphaFoldDB" id="A0A5N6WG13"/>
<evidence type="ECO:0000313" key="1">
    <source>
        <dbReference type="EMBL" id="KAE8319794.1"/>
    </source>
</evidence>
<dbReference type="Proteomes" id="UP000325433">
    <property type="component" value="Unassembled WGS sequence"/>
</dbReference>
<gene>
    <name evidence="1" type="ORF">BDV41DRAFT_570723</name>
</gene>
<proteinExistence type="predicted"/>
<evidence type="ECO:0000313" key="2">
    <source>
        <dbReference type="Proteomes" id="UP000325433"/>
    </source>
</evidence>
<reference evidence="2" key="1">
    <citation type="submission" date="2019-04" db="EMBL/GenBank/DDBJ databases">
        <title>Friends and foes A comparative genomics studyof 23 Aspergillus species from section Flavi.</title>
        <authorList>
            <consortium name="DOE Joint Genome Institute"/>
            <person name="Kjaerbolling I."/>
            <person name="Vesth T."/>
            <person name="Frisvad J.C."/>
            <person name="Nybo J.L."/>
            <person name="Theobald S."/>
            <person name="Kildgaard S."/>
            <person name="Isbrandt T."/>
            <person name="Kuo A."/>
            <person name="Sato A."/>
            <person name="Lyhne E.K."/>
            <person name="Kogle M.E."/>
            <person name="Wiebenga A."/>
            <person name="Kun R.S."/>
            <person name="Lubbers R.J."/>
            <person name="Makela M.R."/>
            <person name="Barry K."/>
            <person name="Chovatia M."/>
            <person name="Clum A."/>
            <person name="Daum C."/>
            <person name="Haridas S."/>
            <person name="He G."/>
            <person name="LaButti K."/>
            <person name="Lipzen A."/>
            <person name="Mondo S."/>
            <person name="Riley R."/>
            <person name="Salamov A."/>
            <person name="Simmons B.A."/>
            <person name="Magnuson J.K."/>
            <person name="Henrissat B."/>
            <person name="Mortensen U.H."/>
            <person name="Larsen T.O."/>
            <person name="Devries R.P."/>
            <person name="Grigoriev I.V."/>
            <person name="Machida M."/>
            <person name="Baker S.E."/>
            <person name="Andersen M.R."/>
        </authorList>
    </citation>
    <scope>NUCLEOTIDE SEQUENCE [LARGE SCALE GENOMIC DNA]</scope>
    <source>
        <strain evidence="2">CBS 130015</strain>
    </source>
</reference>
<name>A0A5N6WG13_9EURO</name>
<accession>A0A5N6WG13</accession>
<keyword evidence="2" id="KW-1185">Reference proteome</keyword>
<sequence length="177" mass="19733">MKCNVIFESWFTRRSRISIELSGQKEGSVSSYTTSDKIEGTATIIADHDTKYDHIKITFEGAIRPSFLTINGMANEKNQEPPVYILRDQYPSLEAATLPSGTPSLGCSILWTRVYSPTNACSGKASRSPSPSPLLSQTAYRPKVANTRWIMITSIKDIPDSLQRWRILKPPAEANPR</sequence>